<evidence type="ECO:0000313" key="9">
    <source>
        <dbReference type="Proteomes" id="UP000234498"/>
    </source>
</evidence>
<dbReference type="GO" id="GO:0000155">
    <property type="term" value="F:phosphorelay sensor kinase activity"/>
    <property type="evidence" value="ECO:0007669"/>
    <property type="project" value="InterPro"/>
</dbReference>
<protein>
    <submittedName>
        <fullName evidence="8">Two-component system, NarL family, sensor histidine kinase DesK</fullName>
        <ecNumber evidence="8">2.7.13.3</ecNumber>
    </submittedName>
</protein>
<evidence type="ECO:0000259" key="7">
    <source>
        <dbReference type="Pfam" id="PF07730"/>
    </source>
</evidence>
<feature type="transmembrane region" description="Helical" evidence="5">
    <location>
        <begin position="50"/>
        <end position="69"/>
    </location>
</feature>
<keyword evidence="5" id="KW-0472">Membrane</keyword>
<dbReference type="Pfam" id="PF02518">
    <property type="entry name" value="HATPase_c"/>
    <property type="match status" value="1"/>
</dbReference>
<evidence type="ECO:0000313" key="8">
    <source>
        <dbReference type="EMBL" id="SMX74293.1"/>
    </source>
</evidence>
<dbReference type="InterPro" id="IPR011712">
    <property type="entry name" value="Sig_transdc_His_kin_sub3_dim/P"/>
</dbReference>
<dbReference type="PANTHER" id="PTHR24421:SF63">
    <property type="entry name" value="SENSOR HISTIDINE KINASE DESK"/>
    <property type="match status" value="1"/>
</dbReference>
<evidence type="ECO:0000256" key="2">
    <source>
        <dbReference type="ARBA" id="ARBA00022777"/>
    </source>
</evidence>
<dbReference type="AlphaFoldDB" id="A0A2H1IGI0"/>
<dbReference type="Gene3D" id="3.30.565.10">
    <property type="entry name" value="Histidine kinase-like ATPase, C-terminal domain"/>
    <property type="match status" value="1"/>
</dbReference>
<evidence type="ECO:0000256" key="4">
    <source>
        <dbReference type="SAM" id="MobiDB-lite"/>
    </source>
</evidence>
<proteinExistence type="predicted"/>
<dbReference type="GO" id="GO:0016020">
    <property type="term" value="C:membrane"/>
    <property type="evidence" value="ECO:0007669"/>
    <property type="project" value="InterPro"/>
</dbReference>
<feature type="domain" description="Histidine kinase/HSP90-like ATPase" evidence="6">
    <location>
        <begin position="291"/>
        <end position="370"/>
    </location>
</feature>
<organism evidence="8 9">
    <name type="scientific">Brevibacterium linens</name>
    <dbReference type="NCBI Taxonomy" id="1703"/>
    <lineage>
        <taxon>Bacteria</taxon>
        <taxon>Bacillati</taxon>
        <taxon>Actinomycetota</taxon>
        <taxon>Actinomycetes</taxon>
        <taxon>Micrococcales</taxon>
        <taxon>Brevibacteriaceae</taxon>
        <taxon>Brevibacterium</taxon>
    </lineage>
</organism>
<keyword evidence="5" id="KW-1133">Transmembrane helix</keyword>
<dbReference type="CDD" id="cd16917">
    <property type="entry name" value="HATPase_UhpB-NarQ-NarX-like"/>
    <property type="match status" value="1"/>
</dbReference>
<dbReference type="RefSeq" id="WP_164742822.1">
    <property type="nucleotide sequence ID" value="NZ_CP026734.1"/>
</dbReference>
<accession>A0A2H1IGI0</accession>
<dbReference type="InterPro" id="IPR003594">
    <property type="entry name" value="HATPase_dom"/>
</dbReference>
<feature type="transmembrane region" description="Helical" evidence="5">
    <location>
        <begin position="76"/>
        <end position="95"/>
    </location>
</feature>
<feature type="domain" description="Signal transduction histidine kinase subgroup 3 dimerisation and phosphoacceptor" evidence="7">
    <location>
        <begin position="186"/>
        <end position="250"/>
    </location>
</feature>
<dbReference type="Proteomes" id="UP000234498">
    <property type="component" value="Unassembled WGS sequence"/>
</dbReference>
<feature type="region of interest" description="Disordered" evidence="4">
    <location>
        <begin position="351"/>
        <end position="375"/>
    </location>
</feature>
<dbReference type="InterPro" id="IPR036890">
    <property type="entry name" value="HATPase_C_sf"/>
</dbReference>
<dbReference type="GO" id="GO:0046983">
    <property type="term" value="F:protein dimerization activity"/>
    <property type="evidence" value="ECO:0007669"/>
    <property type="project" value="InterPro"/>
</dbReference>
<evidence type="ECO:0000256" key="1">
    <source>
        <dbReference type="ARBA" id="ARBA00022679"/>
    </source>
</evidence>
<keyword evidence="2 8" id="KW-0418">Kinase</keyword>
<keyword evidence="1 8" id="KW-0808">Transferase</keyword>
<feature type="transmembrane region" description="Helical" evidence="5">
    <location>
        <begin position="101"/>
        <end position="128"/>
    </location>
</feature>
<reference evidence="8 9" key="1">
    <citation type="submission" date="2017-03" db="EMBL/GenBank/DDBJ databases">
        <authorList>
            <person name="Afonso C.L."/>
            <person name="Miller P.J."/>
            <person name="Scott M.A."/>
            <person name="Spackman E."/>
            <person name="Goraichik I."/>
            <person name="Dimitrov K.M."/>
            <person name="Suarez D.L."/>
            <person name="Swayne D.E."/>
        </authorList>
    </citation>
    <scope>NUCLEOTIDE SEQUENCE [LARGE SCALE GENOMIC DNA]</scope>
    <source>
        <strain evidence="8 9">Mu101</strain>
    </source>
</reference>
<evidence type="ECO:0000259" key="6">
    <source>
        <dbReference type="Pfam" id="PF02518"/>
    </source>
</evidence>
<dbReference type="EC" id="2.7.13.3" evidence="8"/>
<gene>
    <name evidence="8" type="ORF">BLIN101_01180</name>
</gene>
<dbReference type="SUPFAM" id="SSF55874">
    <property type="entry name" value="ATPase domain of HSP90 chaperone/DNA topoisomerase II/histidine kinase"/>
    <property type="match status" value="1"/>
</dbReference>
<evidence type="ECO:0000256" key="3">
    <source>
        <dbReference type="ARBA" id="ARBA00023012"/>
    </source>
</evidence>
<dbReference type="InterPro" id="IPR050482">
    <property type="entry name" value="Sensor_HK_TwoCompSys"/>
</dbReference>
<evidence type="ECO:0000256" key="5">
    <source>
        <dbReference type="SAM" id="Phobius"/>
    </source>
</evidence>
<dbReference type="PANTHER" id="PTHR24421">
    <property type="entry name" value="NITRATE/NITRITE SENSOR PROTEIN NARX-RELATED"/>
    <property type="match status" value="1"/>
</dbReference>
<feature type="transmembrane region" description="Helical" evidence="5">
    <location>
        <begin position="140"/>
        <end position="161"/>
    </location>
</feature>
<keyword evidence="5" id="KW-0812">Transmembrane</keyword>
<dbReference type="EMBL" id="FXZA01000003">
    <property type="protein sequence ID" value="SMX74293.1"/>
    <property type="molecule type" value="Genomic_DNA"/>
</dbReference>
<keyword evidence="3" id="KW-0902">Two-component regulatory system</keyword>
<dbReference type="Gene3D" id="1.20.5.1930">
    <property type="match status" value="1"/>
</dbReference>
<feature type="transmembrane region" description="Helical" evidence="5">
    <location>
        <begin position="25"/>
        <end position="44"/>
    </location>
</feature>
<dbReference type="Pfam" id="PF07730">
    <property type="entry name" value="HisKA_3"/>
    <property type="match status" value="1"/>
</dbReference>
<dbReference type="GeneID" id="303222311"/>
<name>A0A2H1IGI0_BRELN</name>
<sequence length="375" mass="39963">MTKQSISTDCDDEVTRWVARTRGPGFALIWLPVLMLSPMLTAVLDGKAVILAVHLAIAALYVITVVIAHRGLPQRVGELCTIGLMALVVVQFFLSPGGQGFLYPLLAIAAATAIRLRAALGIVMGLAISGSFAEGFSTMSLSNALQFGFATVMAGASTYLIRCLTGTIDDLRATRRRLAGLAVVEERQRFSRDLHDLLGHTLSVIVVKAEAIRRLADGDPAVAAKHAQEIEGIGRTALADVRQTVAGYRQMRFADELSHAVDTLEDAGIEVETTTPLPHLDGPTDTLFAWAVREAATNILRYAHASHCTMKITVDESAAALEITDDGHGTGSNPTGSGLVGVRERAERLGGHVHTRSGPRGFTLTVHAPSTEESE</sequence>